<keyword evidence="10" id="KW-1185">Reference proteome</keyword>
<keyword evidence="3" id="KW-0479">Metal-binding</keyword>
<dbReference type="Proteomes" id="UP000014977">
    <property type="component" value="Unassembled WGS sequence"/>
</dbReference>
<dbReference type="SUPFAM" id="SSF54862">
    <property type="entry name" value="4Fe-4S ferredoxins"/>
    <property type="match status" value="1"/>
</dbReference>
<dbReference type="AlphaFoldDB" id="S7TSR3"/>
<proteinExistence type="predicted"/>
<evidence type="ECO:0000256" key="1">
    <source>
        <dbReference type="ARBA" id="ARBA00022448"/>
    </source>
</evidence>
<dbReference type="SUPFAM" id="SSF52218">
    <property type="entry name" value="Flavoproteins"/>
    <property type="match status" value="1"/>
</dbReference>
<dbReference type="Gene3D" id="3.30.70.20">
    <property type="match status" value="1"/>
</dbReference>
<dbReference type="STRING" id="897.B2D07_09540"/>
<dbReference type="Gene3D" id="3.40.50.360">
    <property type="match status" value="1"/>
</dbReference>
<dbReference type="eggNOG" id="COG1145">
    <property type="taxonomic scope" value="Bacteria"/>
</dbReference>
<name>S7TSR3_DESML</name>
<reference evidence="9 10" key="1">
    <citation type="journal article" date="2013" name="Genome Announc.">
        <title>Draft genome sequences for three mercury-methylating, sulfate-reducing bacteria.</title>
        <authorList>
            <person name="Brown S.D."/>
            <person name="Hurt R.A.Jr."/>
            <person name="Gilmour C.C."/>
            <person name="Elias D.A."/>
        </authorList>
    </citation>
    <scope>NUCLEOTIDE SEQUENCE [LARGE SCALE GENOMIC DNA]</scope>
    <source>
        <strain evidence="9 10">DSM 2059</strain>
    </source>
</reference>
<organism evidence="9 10">
    <name type="scientific">Desulfococcus multivorans DSM 2059</name>
    <dbReference type="NCBI Taxonomy" id="1121405"/>
    <lineage>
        <taxon>Bacteria</taxon>
        <taxon>Pseudomonadati</taxon>
        <taxon>Thermodesulfobacteriota</taxon>
        <taxon>Desulfobacteria</taxon>
        <taxon>Desulfobacterales</taxon>
        <taxon>Desulfococcaceae</taxon>
        <taxon>Desulfococcus</taxon>
    </lineage>
</organism>
<dbReference type="RefSeq" id="WP_020877177.1">
    <property type="nucleotide sequence ID" value="NZ_ATHJ01000085.1"/>
</dbReference>
<keyword evidence="7" id="KW-0411">Iron-sulfur</keyword>
<dbReference type="Pfam" id="PF13237">
    <property type="entry name" value="Fer4_10"/>
    <property type="match status" value="1"/>
</dbReference>
<dbReference type="PANTHER" id="PTHR43687:SF6">
    <property type="entry name" value="L-ASPARTATE SEMIALDEHYDE SULFURTRANSFERASE IRON-SULFUR SUBUNIT"/>
    <property type="match status" value="1"/>
</dbReference>
<dbReference type="EMBL" id="ATHJ01000085">
    <property type="protein sequence ID" value="EPR40152.1"/>
    <property type="molecule type" value="Genomic_DNA"/>
</dbReference>
<evidence type="ECO:0000256" key="5">
    <source>
        <dbReference type="ARBA" id="ARBA00022982"/>
    </source>
</evidence>
<sequence>MVQALIVYCSPAGSTRRVAHVMETTLKDLDIPCTTADVGTSGGREAAARAVQDMGKSTCLFVGSPVYANHPVPPISAFLERLPEGTGAAAVPFVTWGGASSGVALYDMGSILSAKGLRLMGAAKVMAVHSLMWRAENPVGEGRPNEADDQKIRELTASVIRKMTDGDHGKGIPLGDLDYQPAEFREELAAASLEKARGHMPQRTVHEDRCTQCGLCVEVCPTEAVELSPFPVFSDRCIFCFNCVKECPEDAIVADMSKSEKMVRSRAERFDERPRTRIFL</sequence>
<evidence type="ECO:0000259" key="8">
    <source>
        <dbReference type="PROSITE" id="PS51379"/>
    </source>
</evidence>
<evidence type="ECO:0000256" key="2">
    <source>
        <dbReference type="ARBA" id="ARBA00022485"/>
    </source>
</evidence>
<dbReference type="InterPro" id="IPR017896">
    <property type="entry name" value="4Fe4S_Fe-S-bd"/>
</dbReference>
<evidence type="ECO:0000256" key="4">
    <source>
        <dbReference type="ARBA" id="ARBA00022737"/>
    </source>
</evidence>
<dbReference type="PROSITE" id="PS51379">
    <property type="entry name" value="4FE4S_FER_2"/>
    <property type="match status" value="2"/>
</dbReference>
<feature type="domain" description="4Fe-4S ferredoxin-type" evidence="8">
    <location>
        <begin position="201"/>
        <end position="230"/>
    </location>
</feature>
<keyword evidence="4" id="KW-0677">Repeat</keyword>
<comment type="caution">
    <text evidence="9">The sequence shown here is derived from an EMBL/GenBank/DDBJ whole genome shotgun (WGS) entry which is preliminary data.</text>
</comment>
<protein>
    <submittedName>
        <fullName evidence="9">4Fe-4S ferredoxin, iron-sulpur binding domain-containing protein</fullName>
    </submittedName>
</protein>
<evidence type="ECO:0000313" key="10">
    <source>
        <dbReference type="Proteomes" id="UP000014977"/>
    </source>
</evidence>
<dbReference type="InterPro" id="IPR047964">
    <property type="entry name" value="EFR1-like"/>
</dbReference>
<evidence type="ECO:0000313" key="9">
    <source>
        <dbReference type="EMBL" id="EPR40152.1"/>
    </source>
</evidence>
<evidence type="ECO:0000256" key="3">
    <source>
        <dbReference type="ARBA" id="ARBA00022723"/>
    </source>
</evidence>
<keyword evidence="2" id="KW-0004">4Fe-4S</keyword>
<feature type="domain" description="4Fe-4S ferredoxin-type" evidence="8">
    <location>
        <begin position="232"/>
        <end position="257"/>
    </location>
</feature>
<dbReference type="NCBIfam" id="NF038196">
    <property type="entry name" value="ferrodoxin_EFR1"/>
    <property type="match status" value="1"/>
</dbReference>
<gene>
    <name evidence="9" type="ORF">dsmv_2420</name>
</gene>
<dbReference type="PANTHER" id="PTHR43687">
    <property type="entry name" value="ADENYLYLSULFATE REDUCTASE, BETA SUBUNIT"/>
    <property type="match status" value="1"/>
</dbReference>
<keyword evidence="5" id="KW-0249">Electron transport</keyword>
<keyword evidence="1" id="KW-0813">Transport</keyword>
<dbReference type="GO" id="GO:0051539">
    <property type="term" value="F:4 iron, 4 sulfur cluster binding"/>
    <property type="evidence" value="ECO:0007669"/>
    <property type="project" value="UniProtKB-KW"/>
</dbReference>
<dbReference type="InterPro" id="IPR029039">
    <property type="entry name" value="Flavoprotein-like_sf"/>
</dbReference>
<dbReference type="InterPro" id="IPR017900">
    <property type="entry name" value="4Fe4S_Fe_S_CS"/>
</dbReference>
<evidence type="ECO:0000256" key="7">
    <source>
        <dbReference type="ARBA" id="ARBA00023014"/>
    </source>
</evidence>
<dbReference type="PROSITE" id="PS00198">
    <property type="entry name" value="4FE4S_FER_1"/>
    <property type="match status" value="2"/>
</dbReference>
<dbReference type="InterPro" id="IPR050572">
    <property type="entry name" value="Fe-S_Ferredoxin"/>
</dbReference>
<evidence type="ECO:0000256" key="6">
    <source>
        <dbReference type="ARBA" id="ARBA00023004"/>
    </source>
</evidence>
<dbReference type="OrthoDB" id="9798098at2"/>
<dbReference type="GO" id="GO:0046872">
    <property type="term" value="F:metal ion binding"/>
    <property type="evidence" value="ECO:0007669"/>
    <property type="project" value="UniProtKB-KW"/>
</dbReference>
<accession>S7TSR3</accession>
<keyword evidence="6" id="KW-0408">Iron</keyword>